<dbReference type="PIRSF" id="PIRSF036578">
    <property type="entry name" value="RFC1"/>
    <property type="match status" value="1"/>
</dbReference>
<reference evidence="15" key="3">
    <citation type="submission" date="2025-08" db="UniProtKB">
        <authorList>
            <consortium name="Ensembl"/>
        </authorList>
    </citation>
    <scope>IDENTIFICATION</scope>
</reference>
<dbReference type="InterPro" id="IPR003593">
    <property type="entry name" value="AAA+_ATPase"/>
</dbReference>
<dbReference type="CDD" id="cd18140">
    <property type="entry name" value="HLD_clamp_RFC"/>
    <property type="match status" value="1"/>
</dbReference>
<feature type="compositionally biased region" description="Basic and acidic residues" evidence="13">
    <location>
        <begin position="20"/>
        <end position="59"/>
    </location>
</feature>
<dbReference type="SUPFAM" id="SSF52113">
    <property type="entry name" value="BRCT domain"/>
    <property type="match status" value="1"/>
</dbReference>
<sequence>MNDVDIKTESKLRKSQPKKTSSDKSKQIKEEPSESKTVKTKVDKIVKETEEVKSRKTSETKLTPKKVTPEKKTALTETEQSSAKKERFMKYKQWQNRGGPPNPGSKEIPKGEKNCMEGLSFVITGVQDSLSREEIKSLVERYGGKVVSAVSGRTSYLITGTDAGESKLNKAKQHKTKIIEEDEFLDLIRTLKGKKSKYDVYESPVKTKKSPKAETAIKKERCTWLFFPKTCITKLPSTQPKKSPKPPKIEMSSSQSSQTSANSQGSLSSLPASQKLVAGNNTHQLMWVDKYKPKTIKQIIGQQGASSNMNKLLQWLRNWHSNNRTATGKSKPKPKTNQWGGGDPTGVGFKAALLSGPPGVGKTTTATLACQELGFSFIELNASDQRSKRTLQEDVSTSLQNTSISEIFGSKSGKCQTQTDHVMLMDEVDGMAGNEDRGGMQELIQLIKQTKIPIICMCNDRSTPKMRSLTNHCFDLRFQRPRVEQITGAVMSICHKERLKVDPPSVQAIIRGCNQDVRQVLHNLNMLKASVKSLTYDDAKKHADNTHKDVNLGIFEIARKLLSESSSLSIIDKSSLFFMDYSMIPKFIQDNYLHIHPFAAKGDTKKHLHLLSKAADCLATSDLIESTMRSSQSWSLLPTLGMMSTVLPTTIMNGSMHGMINFPSFFGKLSTTGKNHRLLQELKFHSSLVTGGAQEETLNLDVLTYLRWHLYRPLQEQSQTGSNEVHRITKLLDDYDLTREDFDSIMEIGQFQGKPNPLSSVDSKVKAAFTRLYNKESHMIPYAVTSATAAKKKRKVVAEGFYVLYGSDELDEEGNSLLINESEEEEDMGADGMIKQSKKKAAPKPRAKKATSSAAASTKKSKPRKK</sequence>
<dbReference type="EMBL" id="EAAA01001426">
    <property type="status" value="NOT_ANNOTATED_CDS"/>
    <property type="molecule type" value="Genomic_DNA"/>
</dbReference>
<keyword evidence="4" id="KW-0597">Phosphoprotein</keyword>
<evidence type="ECO:0000256" key="12">
    <source>
        <dbReference type="PIRNR" id="PIRNR036578"/>
    </source>
</evidence>
<comment type="function">
    <text evidence="10">Subunit of the replication factor C (RFC) complex which acts during elongation of primed DNA templates by DNA polymerases delta and epsilon, and is necessary for ATP-dependent loading of proliferating cell nuclear antigen (PCNA) onto primed DNA. This subunit binds to the primer-template junction. Binds the PO-B transcription element as well as other GA rich DNA sequences. Can bind single- or double-stranded DNA.</text>
</comment>
<evidence type="ECO:0000313" key="15">
    <source>
        <dbReference type="Ensembl" id="ENSCINP00000010989.3"/>
    </source>
</evidence>
<evidence type="ECO:0000256" key="5">
    <source>
        <dbReference type="ARBA" id="ARBA00022705"/>
    </source>
</evidence>
<dbReference type="InterPro" id="IPR013725">
    <property type="entry name" value="DNA_replication_fac_RFC1_C"/>
</dbReference>
<dbReference type="PANTHER" id="PTHR23389:SF6">
    <property type="entry name" value="REPLICATION FACTOR C SUBUNIT 1"/>
    <property type="match status" value="1"/>
</dbReference>
<feature type="region of interest" description="Disordered" evidence="13">
    <location>
        <begin position="1"/>
        <end position="112"/>
    </location>
</feature>
<dbReference type="HOGENOM" id="CLU_003574_0_0_1"/>
<keyword evidence="7 12" id="KW-0067">ATP-binding</keyword>
<dbReference type="InterPro" id="IPR047854">
    <property type="entry name" value="RFC_lid"/>
</dbReference>
<proteinExistence type="inferred from homology"/>
<dbReference type="Pfam" id="PF25361">
    <property type="entry name" value="AAA_lid_RFC1"/>
    <property type="match status" value="1"/>
</dbReference>
<dbReference type="GeneTree" id="ENSGT00730000111066"/>
<dbReference type="InParanoid" id="F7B4V9"/>
<feature type="compositionally biased region" description="Low complexity" evidence="13">
    <location>
        <begin position="249"/>
        <end position="268"/>
    </location>
</feature>
<evidence type="ECO:0000256" key="7">
    <source>
        <dbReference type="ARBA" id="ARBA00022840"/>
    </source>
</evidence>
<dbReference type="InterPro" id="IPR001357">
    <property type="entry name" value="BRCT_dom"/>
</dbReference>
<dbReference type="GO" id="GO:0003677">
    <property type="term" value="F:DNA binding"/>
    <property type="evidence" value="ECO:0000318"/>
    <property type="project" value="GO_Central"/>
</dbReference>
<comment type="subcellular location">
    <subcellularLocation>
        <location evidence="1 12">Nucleus</location>
    </subcellularLocation>
</comment>
<keyword evidence="16" id="KW-1185">Reference proteome</keyword>
<dbReference type="InterPro" id="IPR036420">
    <property type="entry name" value="BRCT_dom_sf"/>
</dbReference>
<feature type="compositionally biased region" description="Basic residues" evidence="13">
    <location>
        <begin position="836"/>
        <end position="849"/>
    </location>
</feature>
<keyword evidence="5 12" id="KW-0235">DNA replication</keyword>
<dbReference type="GO" id="GO:0005634">
    <property type="term" value="C:nucleus"/>
    <property type="evidence" value="ECO:0000318"/>
    <property type="project" value="GO_Central"/>
</dbReference>
<comment type="similarity">
    <text evidence="2 12">Belongs to the activator 1 large subunit family.</text>
</comment>
<dbReference type="PANTHER" id="PTHR23389">
    <property type="entry name" value="CHROMOSOME TRANSMISSION FIDELITY FACTOR 18"/>
    <property type="match status" value="1"/>
</dbReference>
<keyword evidence="6 12" id="KW-0547">Nucleotide-binding</keyword>
<evidence type="ECO:0000256" key="11">
    <source>
        <dbReference type="ARBA" id="ARBA00064311"/>
    </source>
</evidence>
<evidence type="ECO:0000259" key="14">
    <source>
        <dbReference type="PROSITE" id="PS50172"/>
    </source>
</evidence>
<keyword evidence="9 12" id="KW-0539">Nucleus</keyword>
<dbReference type="Gene3D" id="1.20.272.10">
    <property type="match status" value="1"/>
</dbReference>
<dbReference type="Gene3D" id="1.10.8.60">
    <property type="match status" value="1"/>
</dbReference>
<evidence type="ECO:0000256" key="13">
    <source>
        <dbReference type="SAM" id="MobiDB-lite"/>
    </source>
</evidence>
<evidence type="ECO:0000313" key="16">
    <source>
        <dbReference type="Proteomes" id="UP000008144"/>
    </source>
</evidence>
<feature type="compositionally biased region" description="Basic and acidic residues" evidence="13">
    <location>
        <begin position="1"/>
        <end position="12"/>
    </location>
</feature>
<reference evidence="16" key="1">
    <citation type="journal article" date="2002" name="Science">
        <title>The draft genome of Ciona intestinalis: insights into chordate and vertebrate origins.</title>
        <authorList>
            <person name="Dehal P."/>
            <person name="Satou Y."/>
            <person name="Campbell R.K."/>
            <person name="Chapman J."/>
            <person name="Degnan B."/>
            <person name="De Tomaso A."/>
            <person name="Davidson B."/>
            <person name="Di Gregorio A."/>
            <person name="Gelpke M."/>
            <person name="Goodstein D.M."/>
            <person name="Harafuji N."/>
            <person name="Hastings K.E."/>
            <person name="Ho I."/>
            <person name="Hotta K."/>
            <person name="Huang W."/>
            <person name="Kawashima T."/>
            <person name="Lemaire P."/>
            <person name="Martinez D."/>
            <person name="Meinertzhagen I.A."/>
            <person name="Necula S."/>
            <person name="Nonaka M."/>
            <person name="Putnam N."/>
            <person name="Rash S."/>
            <person name="Saiga H."/>
            <person name="Satake M."/>
            <person name="Terry A."/>
            <person name="Yamada L."/>
            <person name="Wang H.G."/>
            <person name="Awazu S."/>
            <person name="Azumi K."/>
            <person name="Boore J."/>
            <person name="Branno M."/>
            <person name="Chin-Bow S."/>
            <person name="DeSantis R."/>
            <person name="Doyle S."/>
            <person name="Francino P."/>
            <person name="Keys D.N."/>
            <person name="Haga S."/>
            <person name="Hayashi H."/>
            <person name="Hino K."/>
            <person name="Imai K.S."/>
            <person name="Inaba K."/>
            <person name="Kano S."/>
            <person name="Kobayashi K."/>
            <person name="Kobayashi M."/>
            <person name="Lee B.I."/>
            <person name="Makabe K.W."/>
            <person name="Manohar C."/>
            <person name="Matassi G."/>
            <person name="Medina M."/>
            <person name="Mochizuki Y."/>
            <person name="Mount S."/>
            <person name="Morishita T."/>
            <person name="Miura S."/>
            <person name="Nakayama A."/>
            <person name="Nishizaka S."/>
            <person name="Nomoto H."/>
            <person name="Ohta F."/>
            <person name="Oishi K."/>
            <person name="Rigoutsos I."/>
            <person name="Sano M."/>
            <person name="Sasaki A."/>
            <person name="Sasakura Y."/>
            <person name="Shoguchi E."/>
            <person name="Shin-i T."/>
            <person name="Spagnuolo A."/>
            <person name="Stainier D."/>
            <person name="Suzuki M.M."/>
            <person name="Tassy O."/>
            <person name="Takatori N."/>
            <person name="Tokuoka M."/>
            <person name="Yagi K."/>
            <person name="Yoshizaki F."/>
            <person name="Wada S."/>
            <person name="Zhang C."/>
            <person name="Hyatt P.D."/>
            <person name="Larimer F."/>
            <person name="Detter C."/>
            <person name="Doggett N."/>
            <person name="Glavina T."/>
            <person name="Hawkins T."/>
            <person name="Richardson P."/>
            <person name="Lucas S."/>
            <person name="Kohara Y."/>
            <person name="Levine M."/>
            <person name="Satoh N."/>
            <person name="Rokhsar D.S."/>
        </authorList>
    </citation>
    <scope>NUCLEOTIDE SEQUENCE [LARGE SCALE GENOMIC DNA]</scope>
</reference>
<feature type="region of interest" description="Disordered" evidence="13">
    <location>
        <begin position="235"/>
        <end position="268"/>
    </location>
</feature>
<dbReference type="GO" id="GO:0006260">
    <property type="term" value="P:DNA replication"/>
    <property type="evidence" value="ECO:0007669"/>
    <property type="project" value="UniProtKB-KW"/>
</dbReference>
<evidence type="ECO:0000256" key="4">
    <source>
        <dbReference type="ARBA" id="ARBA00022553"/>
    </source>
</evidence>
<dbReference type="GO" id="GO:0016887">
    <property type="term" value="F:ATP hydrolysis activity"/>
    <property type="evidence" value="ECO:0007669"/>
    <property type="project" value="InterPro"/>
</dbReference>
<dbReference type="Pfam" id="PF08519">
    <property type="entry name" value="RFC1"/>
    <property type="match status" value="1"/>
</dbReference>
<dbReference type="CDD" id="cd17752">
    <property type="entry name" value="BRCT_RFC1"/>
    <property type="match status" value="1"/>
</dbReference>
<dbReference type="Ensembl" id="ENSCINT00000010989.3">
    <property type="protein sequence ID" value="ENSCINP00000010989.3"/>
    <property type="gene ID" value="ENSCING00000005344.3"/>
</dbReference>
<evidence type="ECO:0000256" key="6">
    <source>
        <dbReference type="ARBA" id="ARBA00022741"/>
    </source>
</evidence>
<dbReference type="Pfam" id="PF00533">
    <property type="entry name" value="BRCT"/>
    <property type="match status" value="1"/>
</dbReference>
<name>F7B4V9_CIOIN</name>
<dbReference type="GO" id="GO:0005524">
    <property type="term" value="F:ATP binding"/>
    <property type="evidence" value="ECO:0007669"/>
    <property type="project" value="UniProtKB-UniRule"/>
</dbReference>
<dbReference type="FunFam" id="1.10.8.60:FF:000021">
    <property type="entry name" value="Replication factor C subunit 1"/>
    <property type="match status" value="1"/>
</dbReference>
<evidence type="ECO:0000256" key="1">
    <source>
        <dbReference type="ARBA" id="ARBA00004123"/>
    </source>
</evidence>
<protein>
    <recommendedName>
        <fullName evidence="3 12">Replication factor C subunit 1</fullName>
    </recommendedName>
</protein>
<keyword evidence="8" id="KW-0238">DNA-binding</keyword>
<dbReference type="SMART" id="SM00292">
    <property type="entry name" value="BRCT"/>
    <property type="match status" value="1"/>
</dbReference>
<accession>F7B4V9</accession>
<dbReference type="InterPro" id="IPR008921">
    <property type="entry name" value="DNA_pol3_clamp-load_cplx_C"/>
</dbReference>
<evidence type="ECO:0000256" key="2">
    <source>
        <dbReference type="ARBA" id="ARBA00006116"/>
    </source>
</evidence>
<dbReference type="Pfam" id="PF00004">
    <property type="entry name" value="AAA"/>
    <property type="match status" value="1"/>
</dbReference>
<dbReference type="InterPro" id="IPR003959">
    <property type="entry name" value="ATPase_AAA_core"/>
</dbReference>
<dbReference type="OMA" id="LICNERN"/>
<dbReference type="FunFam" id="3.40.50.300:FF:000395">
    <property type="entry name" value="Replication factor C subunit 1"/>
    <property type="match status" value="1"/>
</dbReference>
<reference evidence="15" key="4">
    <citation type="submission" date="2025-09" db="UniProtKB">
        <authorList>
            <consortium name="Ensembl"/>
        </authorList>
    </citation>
    <scope>IDENTIFICATION</scope>
</reference>
<evidence type="ECO:0000256" key="9">
    <source>
        <dbReference type="ARBA" id="ARBA00023242"/>
    </source>
</evidence>
<dbReference type="Gene3D" id="3.40.50.300">
    <property type="entry name" value="P-loop containing nucleotide triphosphate hydrolases"/>
    <property type="match status" value="1"/>
</dbReference>
<dbReference type="AlphaFoldDB" id="F7B4V9"/>
<dbReference type="EMBL" id="EAAA01001425">
    <property type="status" value="NOT_ANNOTATED_CDS"/>
    <property type="molecule type" value="Genomic_DNA"/>
</dbReference>
<dbReference type="PROSITE" id="PS50172">
    <property type="entry name" value="BRCT"/>
    <property type="match status" value="1"/>
</dbReference>
<dbReference type="Proteomes" id="UP000008144">
    <property type="component" value="Chromosome 2"/>
</dbReference>
<evidence type="ECO:0000256" key="8">
    <source>
        <dbReference type="ARBA" id="ARBA00023125"/>
    </source>
</evidence>
<dbReference type="GO" id="GO:0005663">
    <property type="term" value="C:DNA replication factor C complex"/>
    <property type="evidence" value="ECO:0007669"/>
    <property type="project" value="InterPro"/>
</dbReference>
<organism evidence="15 16">
    <name type="scientific">Ciona intestinalis</name>
    <name type="common">Transparent sea squirt</name>
    <name type="synonym">Ascidia intestinalis</name>
    <dbReference type="NCBI Taxonomy" id="7719"/>
    <lineage>
        <taxon>Eukaryota</taxon>
        <taxon>Metazoa</taxon>
        <taxon>Chordata</taxon>
        <taxon>Tunicata</taxon>
        <taxon>Ascidiacea</taxon>
        <taxon>Phlebobranchia</taxon>
        <taxon>Cionidae</taxon>
        <taxon>Ciona</taxon>
    </lineage>
</organism>
<feature type="region of interest" description="Disordered" evidence="13">
    <location>
        <begin position="322"/>
        <end position="344"/>
    </location>
</feature>
<comment type="subunit">
    <text evidence="11">Large subunit of the RFC complex, an heteropentameric complex consisting of RFC1 and four small subunits RFC2, RFC3, RFC4 and RFC5; the RFC complex interacts with PCNA and the interaction involves RFC1.</text>
</comment>
<dbReference type="InterPro" id="IPR012178">
    <property type="entry name" value="RFC1"/>
</dbReference>
<dbReference type="FunCoup" id="F7B4V9">
    <property type="interactions" value="369"/>
</dbReference>
<dbReference type="SMART" id="SM00382">
    <property type="entry name" value="AAA"/>
    <property type="match status" value="1"/>
</dbReference>
<dbReference type="FunFam" id="3.40.50.10190:FF:000001">
    <property type="entry name" value="Replication factor C subunit 1"/>
    <property type="match status" value="1"/>
</dbReference>
<evidence type="ECO:0000256" key="3">
    <source>
        <dbReference type="ARBA" id="ARBA00020401"/>
    </source>
</evidence>
<feature type="region of interest" description="Disordered" evidence="13">
    <location>
        <begin position="817"/>
        <end position="866"/>
    </location>
</feature>
<feature type="domain" description="BRCT" evidence="14">
    <location>
        <begin position="111"/>
        <end position="189"/>
    </location>
</feature>
<dbReference type="GO" id="GO:0006281">
    <property type="term" value="P:DNA repair"/>
    <property type="evidence" value="ECO:0007669"/>
    <property type="project" value="InterPro"/>
</dbReference>
<dbReference type="GO" id="GO:0003689">
    <property type="term" value="F:DNA clamp loader activity"/>
    <property type="evidence" value="ECO:0007669"/>
    <property type="project" value="UniProtKB-UniRule"/>
</dbReference>
<dbReference type="Gene3D" id="3.40.50.10190">
    <property type="entry name" value="BRCT domain"/>
    <property type="match status" value="1"/>
</dbReference>
<dbReference type="SUPFAM" id="SSF52540">
    <property type="entry name" value="P-loop containing nucleoside triphosphate hydrolases"/>
    <property type="match status" value="1"/>
</dbReference>
<evidence type="ECO:0000256" key="10">
    <source>
        <dbReference type="ARBA" id="ARBA00054501"/>
    </source>
</evidence>
<dbReference type="FunFam" id="1.20.272.10:FF:000005">
    <property type="entry name" value="Replication factor C subunit 1"/>
    <property type="match status" value="1"/>
</dbReference>
<dbReference type="GO" id="GO:0061860">
    <property type="term" value="F:DNA clamp unloader activity"/>
    <property type="evidence" value="ECO:0000318"/>
    <property type="project" value="GO_Central"/>
</dbReference>
<reference evidence="15" key="2">
    <citation type="journal article" date="2008" name="Genome Biol.">
        <title>Improved genome assembly and evidence-based global gene model set for the chordate Ciona intestinalis: new insight into intron and operon populations.</title>
        <authorList>
            <person name="Satou Y."/>
            <person name="Mineta K."/>
            <person name="Ogasawara M."/>
            <person name="Sasakura Y."/>
            <person name="Shoguchi E."/>
            <person name="Ueno K."/>
            <person name="Yamada L."/>
            <person name="Matsumoto J."/>
            <person name="Wasserscheid J."/>
            <person name="Dewar K."/>
            <person name="Wiley G.B."/>
            <person name="Macmil S.L."/>
            <person name="Roe B.A."/>
            <person name="Zeller R.W."/>
            <person name="Hastings K.E."/>
            <person name="Lemaire P."/>
            <person name="Lindquist E."/>
            <person name="Endo T."/>
            <person name="Hotta K."/>
            <person name="Inaba K."/>
        </authorList>
    </citation>
    <scope>NUCLEOTIDE SEQUENCE [LARGE SCALE GENOMIC DNA]</scope>
    <source>
        <strain evidence="15">wild type</strain>
    </source>
</reference>
<dbReference type="InterPro" id="IPR027417">
    <property type="entry name" value="P-loop_NTPase"/>
</dbReference>
<dbReference type="SUPFAM" id="SSF48019">
    <property type="entry name" value="post-AAA+ oligomerization domain-like"/>
    <property type="match status" value="1"/>
</dbReference>
<dbReference type="STRING" id="7719.ENSCINP00000010989"/>
<dbReference type="CDD" id="cd00009">
    <property type="entry name" value="AAA"/>
    <property type="match status" value="1"/>
</dbReference>